<dbReference type="PANTHER" id="PTHR45663:SF11">
    <property type="entry name" value="GEO12009P1"/>
    <property type="match status" value="1"/>
</dbReference>
<evidence type="ECO:0000256" key="4">
    <source>
        <dbReference type="ARBA" id="ARBA00022982"/>
    </source>
</evidence>
<protein>
    <recommendedName>
        <fullName evidence="7">Thioredoxin</fullName>
    </recommendedName>
</protein>
<dbReference type="GO" id="GO:0005829">
    <property type="term" value="C:cytosol"/>
    <property type="evidence" value="ECO:0007669"/>
    <property type="project" value="TreeGrafter"/>
</dbReference>
<keyword evidence="3" id="KW-0479">Metal-binding</keyword>
<keyword evidence="5" id="KW-1015">Disulfide bond</keyword>
<dbReference type="EMBL" id="AP021857">
    <property type="protein sequence ID" value="BBO21376.1"/>
    <property type="molecule type" value="Genomic_DNA"/>
</dbReference>
<dbReference type="GO" id="GO:0045454">
    <property type="term" value="P:cell redox homeostasis"/>
    <property type="evidence" value="ECO:0007669"/>
    <property type="project" value="TreeGrafter"/>
</dbReference>
<dbReference type="InterPro" id="IPR005746">
    <property type="entry name" value="Thioredoxin"/>
</dbReference>
<dbReference type="AlphaFoldDB" id="A0A809RYV4"/>
<dbReference type="PANTHER" id="PTHR45663">
    <property type="entry name" value="GEO12009P1"/>
    <property type="match status" value="1"/>
</dbReference>
<comment type="similarity">
    <text evidence="1">Belongs to the thioredoxin family.</text>
</comment>
<evidence type="ECO:0000256" key="7">
    <source>
        <dbReference type="NCBIfam" id="TIGR01068"/>
    </source>
</evidence>
<feature type="domain" description="Thioredoxin" evidence="8">
    <location>
        <begin position="12"/>
        <end position="144"/>
    </location>
</feature>
<dbReference type="NCBIfam" id="TIGR01068">
    <property type="entry name" value="thioredoxin"/>
    <property type="match status" value="1"/>
</dbReference>
<dbReference type="Gene3D" id="3.40.30.10">
    <property type="entry name" value="Glutaredoxin"/>
    <property type="match status" value="1"/>
</dbReference>
<dbReference type="PRINTS" id="PR00421">
    <property type="entry name" value="THIOREDOXIN"/>
</dbReference>
<dbReference type="Gene3D" id="2.30.30.380">
    <property type="entry name" value="Zn-finger domain of Sec23/24"/>
    <property type="match status" value="1"/>
</dbReference>
<proteinExistence type="inferred from homology"/>
<accession>A0A809RYV4</accession>
<evidence type="ECO:0000256" key="6">
    <source>
        <dbReference type="ARBA" id="ARBA00023284"/>
    </source>
</evidence>
<dbReference type="NCBIfam" id="NF008229">
    <property type="entry name" value="PRK10996.1"/>
    <property type="match status" value="1"/>
</dbReference>
<keyword evidence="4" id="KW-0249">Electron transport</keyword>
<gene>
    <name evidence="9" type="ORF">DSYM_20750</name>
</gene>
<evidence type="ECO:0000256" key="5">
    <source>
        <dbReference type="ARBA" id="ARBA00023157"/>
    </source>
</evidence>
<organism evidence="9 10">
    <name type="scientific">Candidatus Desulfobacillus denitrificans</name>
    <dbReference type="NCBI Taxonomy" id="2608985"/>
    <lineage>
        <taxon>Bacteria</taxon>
        <taxon>Pseudomonadati</taxon>
        <taxon>Pseudomonadota</taxon>
        <taxon>Betaproteobacteria</taxon>
        <taxon>Candidatus Desulfobacillus</taxon>
    </lineage>
</organism>
<dbReference type="SUPFAM" id="SSF52833">
    <property type="entry name" value="Thioredoxin-like"/>
    <property type="match status" value="1"/>
</dbReference>
<dbReference type="Pfam" id="PF21352">
    <property type="entry name" value="Zn_ribbon_Thio2"/>
    <property type="match status" value="1"/>
</dbReference>
<dbReference type="KEGG" id="ddz:DSYM_20750"/>
<dbReference type="Pfam" id="PF00085">
    <property type="entry name" value="Thioredoxin"/>
    <property type="match status" value="1"/>
</dbReference>
<keyword evidence="2" id="KW-0813">Transport</keyword>
<reference evidence="9" key="1">
    <citation type="journal article" name="DNA Res.">
        <title>The physiological potential of anammox bacteria as revealed by their core genome structure.</title>
        <authorList>
            <person name="Okubo T."/>
            <person name="Toyoda A."/>
            <person name="Fukuhara K."/>
            <person name="Uchiyama I."/>
            <person name="Harigaya Y."/>
            <person name="Kuroiwa M."/>
            <person name="Suzuki T."/>
            <person name="Murakami Y."/>
            <person name="Suwa Y."/>
            <person name="Takami H."/>
        </authorList>
    </citation>
    <scope>NUCLEOTIDE SEQUENCE</scope>
    <source>
        <strain evidence="9">317325-3</strain>
    </source>
</reference>
<dbReference type="InterPro" id="IPR013766">
    <property type="entry name" value="Thioredoxin_domain"/>
</dbReference>
<dbReference type="PROSITE" id="PS51352">
    <property type="entry name" value="THIOREDOXIN_2"/>
    <property type="match status" value="1"/>
</dbReference>
<dbReference type="Proteomes" id="UP000662914">
    <property type="component" value="Chromosome"/>
</dbReference>
<dbReference type="InterPro" id="IPR036249">
    <property type="entry name" value="Thioredoxin-like_sf"/>
</dbReference>
<name>A0A809RYV4_9PROT</name>
<sequence>MPTPLLIVCPHCHAANRVPTDRLAEHPVCGKCRQPLFTGHPVELGADTFDRQVGRSDIPIVVDFWAPWCGPCRMMAPAFAQAAHQLEPRYRLAKLNTEEAQDIAARFGIRSIPTLVIFRNGREVARQSGAMDTGNLVRWITAQS</sequence>
<evidence type="ECO:0000256" key="1">
    <source>
        <dbReference type="ARBA" id="ARBA00008987"/>
    </source>
</evidence>
<evidence type="ECO:0000259" key="8">
    <source>
        <dbReference type="PROSITE" id="PS51352"/>
    </source>
</evidence>
<dbReference type="GO" id="GO:0046872">
    <property type="term" value="F:metal ion binding"/>
    <property type="evidence" value="ECO:0007669"/>
    <property type="project" value="UniProtKB-KW"/>
</dbReference>
<dbReference type="PROSITE" id="PS00194">
    <property type="entry name" value="THIOREDOXIN_1"/>
    <property type="match status" value="1"/>
</dbReference>
<dbReference type="GO" id="GO:0015035">
    <property type="term" value="F:protein-disulfide reductase activity"/>
    <property type="evidence" value="ECO:0007669"/>
    <property type="project" value="UniProtKB-UniRule"/>
</dbReference>
<evidence type="ECO:0000313" key="10">
    <source>
        <dbReference type="Proteomes" id="UP000662914"/>
    </source>
</evidence>
<evidence type="ECO:0000256" key="2">
    <source>
        <dbReference type="ARBA" id="ARBA00022448"/>
    </source>
</evidence>
<keyword evidence="6" id="KW-0676">Redox-active center</keyword>
<evidence type="ECO:0000256" key="3">
    <source>
        <dbReference type="ARBA" id="ARBA00022723"/>
    </source>
</evidence>
<dbReference type="FunFam" id="3.40.30.10:FF:000001">
    <property type="entry name" value="Thioredoxin"/>
    <property type="match status" value="1"/>
</dbReference>
<evidence type="ECO:0000313" key="9">
    <source>
        <dbReference type="EMBL" id="BBO21376.1"/>
    </source>
</evidence>
<dbReference type="CDD" id="cd02947">
    <property type="entry name" value="TRX_family"/>
    <property type="match status" value="1"/>
</dbReference>
<dbReference type="InterPro" id="IPR017937">
    <property type="entry name" value="Thioredoxin_CS"/>
</dbReference>
<dbReference type="InterPro" id="IPR049299">
    <property type="entry name" value="Thio2_N"/>
</dbReference>